<proteinExistence type="predicted"/>
<dbReference type="InterPro" id="IPR012337">
    <property type="entry name" value="RNaseH-like_sf"/>
</dbReference>
<dbReference type="SUPFAM" id="SSF53098">
    <property type="entry name" value="Ribonuclease H-like"/>
    <property type="match status" value="1"/>
</dbReference>
<dbReference type="EMBL" id="VOFY01000051">
    <property type="protein sequence ID" value="KAA8579023.1"/>
    <property type="molecule type" value="Genomic_DNA"/>
</dbReference>
<sequence>MNLSGTSRARPLGPTIGTDRHATWLPQFDLHANTHELCRSHGAEKCHSGLADSGFVNALAKARKVPSKSAELQAQQVTWERARPLIQDVPTRWNSTLEMVKRVSKTKEAVIAALTIRSTNSFCRPQSWRHF</sequence>
<reference evidence="1 2" key="1">
    <citation type="submission" date="2019-08" db="EMBL/GenBank/DDBJ databases">
        <title>A chromosome-level genome assembly, high-density linkage maps, and genome scans reveal the genomic architecture of hybrid incompatibilities underlying speciation via character displacement in darters (Percidae: Etheostominae).</title>
        <authorList>
            <person name="Moran R.L."/>
            <person name="Catchen J.M."/>
            <person name="Fuller R.C."/>
        </authorList>
    </citation>
    <scope>NUCLEOTIDE SEQUENCE [LARGE SCALE GENOMIC DNA]</scope>
    <source>
        <strain evidence="1">EspeVRDwgs_2016</strain>
        <tissue evidence="1">Muscle</tissue>
    </source>
</reference>
<dbReference type="Proteomes" id="UP000327493">
    <property type="component" value="Unassembled WGS sequence"/>
</dbReference>
<dbReference type="AlphaFoldDB" id="A0A5J5CD15"/>
<comment type="caution">
    <text evidence="1">The sequence shown here is derived from an EMBL/GenBank/DDBJ whole genome shotgun (WGS) entry which is preliminary data.</text>
</comment>
<evidence type="ECO:0000313" key="1">
    <source>
        <dbReference type="EMBL" id="KAA8579023.1"/>
    </source>
</evidence>
<gene>
    <name evidence="1" type="ORF">FQN60_010623</name>
</gene>
<accession>A0A5J5CD15</accession>
<name>A0A5J5CD15_9PERO</name>
<evidence type="ECO:0000313" key="2">
    <source>
        <dbReference type="Proteomes" id="UP000327493"/>
    </source>
</evidence>
<protein>
    <submittedName>
        <fullName evidence="1">Uncharacterized protein</fullName>
    </submittedName>
</protein>
<organism evidence="1 2">
    <name type="scientific">Etheostoma spectabile</name>
    <name type="common">orangethroat darter</name>
    <dbReference type="NCBI Taxonomy" id="54343"/>
    <lineage>
        <taxon>Eukaryota</taxon>
        <taxon>Metazoa</taxon>
        <taxon>Chordata</taxon>
        <taxon>Craniata</taxon>
        <taxon>Vertebrata</taxon>
        <taxon>Euteleostomi</taxon>
        <taxon>Actinopterygii</taxon>
        <taxon>Neopterygii</taxon>
        <taxon>Teleostei</taxon>
        <taxon>Neoteleostei</taxon>
        <taxon>Acanthomorphata</taxon>
        <taxon>Eupercaria</taxon>
        <taxon>Perciformes</taxon>
        <taxon>Percoidei</taxon>
        <taxon>Percidae</taxon>
        <taxon>Etheostomatinae</taxon>
        <taxon>Etheostoma</taxon>
    </lineage>
</organism>
<keyword evidence="2" id="KW-1185">Reference proteome</keyword>